<feature type="domain" description="ABC transporter" evidence="3">
    <location>
        <begin position="7"/>
        <end position="230"/>
    </location>
</feature>
<name>A0A0D4C305_9MICC</name>
<dbReference type="PANTHER" id="PTHR43038:SF3">
    <property type="entry name" value="ABC TRANSPORTER G FAMILY MEMBER 20 ISOFORM X1"/>
    <property type="match status" value="1"/>
</dbReference>
<dbReference type="KEGG" id="ari:UM93_01475"/>
<dbReference type="Gene3D" id="3.40.50.300">
    <property type="entry name" value="P-loop containing nucleotide triphosphate hydrolases"/>
    <property type="match status" value="1"/>
</dbReference>
<evidence type="ECO:0000256" key="1">
    <source>
        <dbReference type="ARBA" id="ARBA00022741"/>
    </source>
</evidence>
<dbReference type="PROSITE" id="PS50893">
    <property type="entry name" value="ABC_TRANSPORTER_2"/>
    <property type="match status" value="1"/>
</dbReference>
<keyword evidence="1" id="KW-0547">Nucleotide-binding</keyword>
<dbReference type="STRING" id="1618207.UM93_01475"/>
<gene>
    <name evidence="4" type="ORF">UM93_01475</name>
</gene>
<dbReference type="PANTHER" id="PTHR43038">
    <property type="entry name" value="ATP-BINDING CASSETTE, SUB-FAMILY H, MEMBER 1"/>
    <property type="match status" value="1"/>
</dbReference>
<dbReference type="InterPro" id="IPR003593">
    <property type="entry name" value="AAA+_ATPase"/>
</dbReference>
<dbReference type="InterPro" id="IPR027417">
    <property type="entry name" value="P-loop_NTPase"/>
</dbReference>
<dbReference type="Proteomes" id="UP000061839">
    <property type="component" value="Chromosome"/>
</dbReference>
<dbReference type="AlphaFoldDB" id="A0A0D4C305"/>
<keyword evidence="5" id="KW-1185">Reference proteome</keyword>
<keyword evidence="2" id="KW-0067">ATP-binding</keyword>
<reference evidence="4 5" key="1">
    <citation type="journal article" date="2015" name="Genome Announc.">
        <title>Complete Genome Sequencing of Protease-Producing Novel Arthrobacter sp. Strain IHBB 11108 Using PacBio Single-Molecule Real-Time Sequencing Technology.</title>
        <authorList>
            <person name="Kiran S."/>
            <person name="Swarnkar M.K."/>
            <person name="Pal M."/>
            <person name="Thakur R."/>
            <person name="Tewari R."/>
            <person name="Singh A.K."/>
            <person name="Gulati A."/>
        </authorList>
    </citation>
    <scope>NUCLEOTIDE SEQUENCE [LARGE SCALE GENOMIC DNA]</scope>
    <source>
        <strain evidence="4 5">IHBB 11108</strain>
    </source>
</reference>
<dbReference type="GO" id="GO:0016887">
    <property type="term" value="F:ATP hydrolysis activity"/>
    <property type="evidence" value="ECO:0007669"/>
    <property type="project" value="InterPro"/>
</dbReference>
<dbReference type="CDD" id="cd03230">
    <property type="entry name" value="ABC_DR_subfamily_A"/>
    <property type="match status" value="1"/>
</dbReference>
<proteinExistence type="predicted"/>
<dbReference type="InterPro" id="IPR003439">
    <property type="entry name" value="ABC_transporter-like_ATP-bd"/>
</dbReference>
<dbReference type="Pfam" id="PF00005">
    <property type="entry name" value="ABC_tran"/>
    <property type="match status" value="1"/>
</dbReference>
<evidence type="ECO:0000313" key="5">
    <source>
        <dbReference type="Proteomes" id="UP000061839"/>
    </source>
</evidence>
<organism evidence="4 5">
    <name type="scientific">Psychromicrobium lacuslunae</name>
    <dbReference type="NCBI Taxonomy" id="1618207"/>
    <lineage>
        <taxon>Bacteria</taxon>
        <taxon>Bacillati</taxon>
        <taxon>Actinomycetota</taxon>
        <taxon>Actinomycetes</taxon>
        <taxon>Micrococcales</taxon>
        <taxon>Micrococcaceae</taxon>
        <taxon>Psychromicrobium</taxon>
    </lineage>
</organism>
<protein>
    <submittedName>
        <fullName evidence="4">Multidrug ABC transporter ATPase</fullName>
    </submittedName>
</protein>
<dbReference type="GO" id="GO:0005524">
    <property type="term" value="F:ATP binding"/>
    <property type="evidence" value="ECO:0007669"/>
    <property type="project" value="UniProtKB-KW"/>
</dbReference>
<dbReference type="EMBL" id="CP011005">
    <property type="protein sequence ID" value="AJT42780.1"/>
    <property type="molecule type" value="Genomic_DNA"/>
</dbReference>
<evidence type="ECO:0000313" key="4">
    <source>
        <dbReference type="EMBL" id="AJT42780.1"/>
    </source>
</evidence>
<dbReference type="HOGENOM" id="CLU_000604_1_2_11"/>
<dbReference type="SMART" id="SM00382">
    <property type="entry name" value="AAA"/>
    <property type="match status" value="1"/>
</dbReference>
<dbReference type="PATRIC" id="fig|1618207.4.peg.302"/>
<evidence type="ECO:0000256" key="2">
    <source>
        <dbReference type="ARBA" id="ARBA00022840"/>
    </source>
</evidence>
<evidence type="ECO:0000259" key="3">
    <source>
        <dbReference type="PROSITE" id="PS50893"/>
    </source>
</evidence>
<accession>A0A0D4C305</accession>
<sequence length="241" mass="25756">MGSPSAVAAQQLSVQKGRLSILKELSFSLAEGSLTGLLGPSGAGKTTLMRIIVGVQKITGGKVSVLGQQAGSAKLRGRIGYVSQAASVYRDLSVLDNVRYFGRLLGANRTAVLNALEDVGLAQLRQRRAGSLSGGELGRVSLACALLGNPSLLVMDEPTVGLDPLLRAQLWEHFRSLSNRGCTLLISSHVMEEASHCDSLLLLRQGELLSQLTPEQLRENGKSEDLELAFLQLIKTHQEES</sequence>
<dbReference type="SUPFAM" id="SSF52540">
    <property type="entry name" value="P-loop containing nucleoside triphosphate hydrolases"/>
    <property type="match status" value="1"/>
</dbReference>